<name>A0A0G2Y8Z3_MIMIV</name>
<reference evidence="1 2" key="1">
    <citation type="submission" date="2014-10" db="EMBL/GenBank/DDBJ databases">
        <title>Pan-genome analysis of Brazilian lineage A amoebal mimiviruses.</title>
        <authorList>
            <person name="Assis F.L."/>
            <person name="Abrahao J.S."/>
            <person name="Kroon E.G."/>
            <person name="Dornas F.P."/>
            <person name="Andrade K.R."/>
            <person name="Borato P.V.M."/>
            <person name="Pilotto M.R."/>
            <person name="Benamar S."/>
            <person name="LaScola B."/>
            <person name="Colson P."/>
        </authorList>
    </citation>
    <scope>NUCLEOTIDE SEQUENCE [LARGE SCALE GENOMIC DNA]</scope>
    <source>
        <strain evidence="1 2">Oyster</strain>
    </source>
</reference>
<organismHost>
    <name type="scientific">Acanthamoeba polyphaga</name>
    <name type="common">Amoeba</name>
    <dbReference type="NCBI Taxonomy" id="5757"/>
</organismHost>
<protein>
    <submittedName>
        <fullName evidence="1">Putative ankyrin repeat protein</fullName>
    </submittedName>
</protein>
<organism evidence="1 2">
    <name type="scientific">Acanthamoeba polyphaga mimivirus</name>
    <name type="common">APMV</name>
    <dbReference type="NCBI Taxonomy" id="212035"/>
    <lineage>
        <taxon>Viruses</taxon>
        <taxon>Varidnaviria</taxon>
        <taxon>Bamfordvirae</taxon>
        <taxon>Nucleocytoviricota</taxon>
        <taxon>Megaviricetes</taxon>
        <taxon>Imitervirales</taxon>
        <taxon>Mimiviridae</taxon>
        <taxon>Megamimivirinae</taxon>
        <taxon>Mimivirus</taxon>
        <taxon>Mimivirus bradfordmassiliense</taxon>
    </lineage>
</organism>
<evidence type="ECO:0000313" key="2">
    <source>
        <dbReference type="Proteomes" id="UP000241474"/>
    </source>
</evidence>
<proteinExistence type="predicted"/>
<evidence type="ECO:0000313" key="1">
    <source>
        <dbReference type="EMBL" id="AKI79561.1"/>
    </source>
</evidence>
<dbReference type="EMBL" id="KM982401">
    <property type="protein sequence ID" value="AKI79561.1"/>
    <property type="molecule type" value="Genomic_DNA"/>
</dbReference>
<dbReference type="Proteomes" id="UP000241474">
    <property type="component" value="Segment"/>
</dbReference>
<accession>A0A0G2Y8Z3</accession>
<dbReference type="SUPFAM" id="SSF140860">
    <property type="entry name" value="Pseudo ankyrin repeat-like"/>
    <property type="match status" value="1"/>
</dbReference>
<sequence>MESKTYYLLRTEEYGDYEMFTIVEDKYFFDHIHRSDKITQVKPDYDRFGFKICEDEQTYLTNYIIELETLSLFDIDTVDRLIASTENKLGIYGHLYCLYIKNNRLDLCDYLIQSNYEYDPTSNCDDILEFVPDENEADVLMYIINNNNFFKIKWSEIATHVIGYTECYDVIDYLVNFLKQIDCNIDYDTIIEECYYNQDGYSDCLFFNETIKILLRLECVNVNKLLEIACIFSITEIVTHLLDIGTEYDFNTILKSHISLHILKIFLNRGNILDSDGVKILLSTNKGWKFSQTFSYLMDEQYITQELVDKNLVDIVIDNNFPVLKRLIEKFDLSELIDYDVVMKKAIMNSNLDIIDYCISNGTDVNNYMTYAFQHYNQSCFTHLLNQGGTLSTDNLVYRPENLRESKYQNVQYIDIVIDNNLDSIENILDNMLEYYHYNTDICNYVLNKINCDGIVLPKLTNKIIRNYYYNECVNDKYIDLIKSKINPNDIDKSIIAIVTDDFDSAKQLIMENNLYDNLKILFVAIMKYDIDMLKFLFEINDNSNDYLQWTLLFSLVGNCKSVKFIMEDIGVKPERMKEFRFIMKKSRDTCTKYFKLNGYDVSIDNEDNCDEYPVVKFFKEMGIYLGDYIYTL</sequence>